<dbReference type="Proteomes" id="UP001231649">
    <property type="component" value="Chromosome 10"/>
</dbReference>
<keyword evidence="2" id="KW-1185">Reference proteome</keyword>
<protein>
    <submittedName>
        <fullName evidence="1">Uncharacterized protein</fullName>
    </submittedName>
</protein>
<comment type="caution">
    <text evidence="1">The sequence shown here is derived from an EMBL/GenBank/DDBJ whole genome shotgun (WGS) entry which is preliminary data.</text>
</comment>
<gene>
    <name evidence="1" type="ORF">PYW08_001152</name>
</gene>
<proteinExistence type="predicted"/>
<accession>A0ACC2R058</accession>
<evidence type="ECO:0000313" key="2">
    <source>
        <dbReference type="Proteomes" id="UP001231649"/>
    </source>
</evidence>
<name>A0ACC2R058_9NEOP</name>
<dbReference type="EMBL" id="CM056786">
    <property type="protein sequence ID" value="KAJ8729571.1"/>
    <property type="molecule type" value="Genomic_DNA"/>
</dbReference>
<reference evidence="1" key="1">
    <citation type="submission" date="2023-03" db="EMBL/GenBank/DDBJ databases">
        <title>Chromosome-level genomes of two armyworms, Mythimna separata and Mythimna loreyi, provide insights into the biosynthesis and reception of sex pheromones.</title>
        <authorList>
            <person name="Zhao H."/>
        </authorList>
    </citation>
    <scope>NUCLEOTIDE SEQUENCE</scope>
    <source>
        <strain evidence="1">BeijingLab</strain>
    </source>
</reference>
<organism evidence="1 2">
    <name type="scientific">Mythimna loreyi</name>
    <dbReference type="NCBI Taxonomy" id="667449"/>
    <lineage>
        <taxon>Eukaryota</taxon>
        <taxon>Metazoa</taxon>
        <taxon>Ecdysozoa</taxon>
        <taxon>Arthropoda</taxon>
        <taxon>Hexapoda</taxon>
        <taxon>Insecta</taxon>
        <taxon>Pterygota</taxon>
        <taxon>Neoptera</taxon>
        <taxon>Endopterygota</taxon>
        <taxon>Lepidoptera</taxon>
        <taxon>Glossata</taxon>
        <taxon>Ditrysia</taxon>
        <taxon>Noctuoidea</taxon>
        <taxon>Noctuidae</taxon>
        <taxon>Noctuinae</taxon>
        <taxon>Hadenini</taxon>
        <taxon>Mythimna</taxon>
    </lineage>
</organism>
<sequence length="237" mass="27496">MLRKIFSRTLSHRPRSSLVRCADNVDINRQIHCGVCFRNPRYTSKTNRTTPALASKYQVITDVNPKIIENTAEEIHIEDKYPLISDEFDGINLERGQSGVFEIEDLVELLQRENSKDIFVASVPQEIRYVDYICVVSGRNKRHILGISEFVRKVYKKKCYKTDPIPRIEGKESDEWMALDLGNIALHVFTDKARKAYDLETLWSVGPEYDDQINKKSEVVDMFENYSDYLKDLKPLG</sequence>
<evidence type="ECO:0000313" key="1">
    <source>
        <dbReference type="EMBL" id="KAJ8729571.1"/>
    </source>
</evidence>